<evidence type="ECO:0000256" key="2">
    <source>
        <dbReference type="SAM" id="Phobius"/>
    </source>
</evidence>
<dbReference type="Pfam" id="PF04977">
    <property type="entry name" value="DivIC"/>
    <property type="match status" value="1"/>
</dbReference>
<keyword evidence="2" id="KW-0472">Membrane</keyword>
<dbReference type="PANTHER" id="PTHR40027">
    <property type="entry name" value="CELL DIVISION PROTEIN DIVIC"/>
    <property type="match status" value="1"/>
</dbReference>
<evidence type="ECO:0000313" key="4">
    <source>
        <dbReference type="Proteomes" id="UP000515856"/>
    </source>
</evidence>
<organism evidence="3 4">
    <name type="scientific">[Eubacterium] hominis</name>
    <dbReference type="NCBI Taxonomy" id="2764325"/>
    <lineage>
        <taxon>Bacteria</taxon>
        <taxon>Bacillati</taxon>
        <taxon>Bacillota</taxon>
        <taxon>Erysipelotrichia</taxon>
        <taxon>Erysipelotrichales</taxon>
        <taxon>Erysipelotrichaceae</taxon>
        <taxon>Amedibacillus</taxon>
    </lineage>
</organism>
<gene>
    <name evidence="3" type="ORF">H9Q80_06750</name>
</gene>
<dbReference type="Proteomes" id="UP000515856">
    <property type="component" value="Chromosome"/>
</dbReference>
<dbReference type="InterPro" id="IPR007060">
    <property type="entry name" value="FtsL/DivIC"/>
</dbReference>
<keyword evidence="1" id="KW-0175">Coiled coil</keyword>
<name>A0A7G9GS55_9FIRM</name>
<reference evidence="3 4" key="1">
    <citation type="submission" date="2020-08" db="EMBL/GenBank/DDBJ databases">
        <authorList>
            <person name="Liu C."/>
            <person name="Sun Q."/>
        </authorList>
    </citation>
    <scope>NUCLEOTIDE SEQUENCE [LARGE SCALE GENOMIC DNA]</scope>
    <source>
        <strain evidence="3 4">NSJ-61</strain>
    </source>
</reference>
<dbReference type="PROSITE" id="PS51257">
    <property type="entry name" value="PROKAR_LIPOPROTEIN"/>
    <property type="match status" value="1"/>
</dbReference>
<dbReference type="GO" id="GO:0051301">
    <property type="term" value="P:cell division"/>
    <property type="evidence" value="ECO:0007669"/>
    <property type="project" value="InterPro"/>
</dbReference>
<feature type="transmembrane region" description="Helical" evidence="2">
    <location>
        <begin position="20"/>
        <end position="37"/>
    </location>
</feature>
<sequence length="112" mass="12935">MSEKNETKKVKKKKHPIRTFLSLVAILVSCFMIWMAASDFITTMNLRKEITESESAISSLETQKEQLTDEKNKLNDPEYVKRFARGKYMVSKPGEQVFKLPSKNTAETDKDE</sequence>
<keyword evidence="4" id="KW-1185">Reference proteome</keyword>
<dbReference type="InterPro" id="IPR039076">
    <property type="entry name" value="DivIC"/>
</dbReference>
<dbReference type="EMBL" id="CP060636">
    <property type="protein sequence ID" value="QNM13637.1"/>
    <property type="molecule type" value="Genomic_DNA"/>
</dbReference>
<evidence type="ECO:0000313" key="3">
    <source>
        <dbReference type="EMBL" id="QNM13637.1"/>
    </source>
</evidence>
<feature type="coiled-coil region" evidence="1">
    <location>
        <begin position="43"/>
        <end position="77"/>
    </location>
</feature>
<dbReference type="AlphaFoldDB" id="A0A7G9GS55"/>
<proteinExistence type="predicted"/>
<keyword evidence="2" id="KW-1133">Transmembrane helix</keyword>
<accession>A0A7G9GS55</accession>
<dbReference type="KEGG" id="ehn:H9Q80_06750"/>
<dbReference type="RefSeq" id="WP_117452663.1">
    <property type="nucleotide sequence ID" value="NZ_CP060636.1"/>
</dbReference>
<evidence type="ECO:0000256" key="1">
    <source>
        <dbReference type="SAM" id="Coils"/>
    </source>
</evidence>
<keyword evidence="2" id="KW-0812">Transmembrane</keyword>
<protein>
    <submittedName>
        <fullName evidence="3">Septum formation initiator family protein</fullName>
    </submittedName>
</protein>
<dbReference type="PANTHER" id="PTHR40027:SF1">
    <property type="entry name" value="CELL DIVISION PROTEIN DIVIC"/>
    <property type="match status" value="1"/>
</dbReference>